<name>A0ABU6SEG1_9FABA</name>
<accession>A0ABU6SEG1</accession>
<comment type="caution">
    <text evidence="1">The sequence shown here is derived from an EMBL/GenBank/DDBJ whole genome shotgun (WGS) entry which is preliminary data.</text>
</comment>
<keyword evidence="2" id="KW-1185">Reference proteome</keyword>
<dbReference type="Proteomes" id="UP001341840">
    <property type="component" value="Unassembled WGS sequence"/>
</dbReference>
<gene>
    <name evidence="1" type="ORF">PIB30_036623</name>
</gene>
<evidence type="ECO:0000313" key="2">
    <source>
        <dbReference type="Proteomes" id="UP001341840"/>
    </source>
</evidence>
<organism evidence="1 2">
    <name type="scientific">Stylosanthes scabra</name>
    <dbReference type="NCBI Taxonomy" id="79078"/>
    <lineage>
        <taxon>Eukaryota</taxon>
        <taxon>Viridiplantae</taxon>
        <taxon>Streptophyta</taxon>
        <taxon>Embryophyta</taxon>
        <taxon>Tracheophyta</taxon>
        <taxon>Spermatophyta</taxon>
        <taxon>Magnoliopsida</taxon>
        <taxon>eudicotyledons</taxon>
        <taxon>Gunneridae</taxon>
        <taxon>Pentapetalae</taxon>
        <taxon>rosids</taxon>
        <taxon>fabids</taxon>
        <taxon>Fabales</taxon>
        <taxon>Fabaceae</taxon>
        <taxon>Papilionoideae</taxon>
        <taxon>50 kb inversion clade</taxon>
        <taxon>dalbergioids sensu lato</taxon>
        <taxon>Dalbergieae</taxon>
        <taxon>Pterocarpus clade</taxon>
        <taxon>Stylosanthes</taxon>
    </lineage>
</organism>
<sequence>MAAEGKLHHILRVDCFRATTWIRFGGIINKQRVNYPSISCDGDQTQDCKQLQHHVAIRSEGAMAGDRAIKKWVSRIHGMNGSRRFHRHSLFRIWNCRRFGSRNSFMNEADKDPCSCGVLAPRRRTALQSHPRNLQNK</sequence>
<protein>
    <submittedName>
        <fullName evidence="1">Uncharacterized protein</fullName>
    </submittedName>
</protein>
<reference evidence="1 2" key="1">
    <citation type="journal article" date="2023" name="Plants (Basel)">
        <title>Bridging the Gap: Combining Genomics and Transcriptomics Approaches to Understand Stylosanthes scabra, an Orphan Legume from the Brazilian Caatinga.</title>
        <authorList>
            <person name="Ferreira-Neto J.R.C."/>
            <person name="da Silva M.D."/>
            <person name="Binneck E."/>
            <person name="de Melo N.F."/>
            <person name="da Silva R.H."/>
            <person name="de Melo A.L.T.M."/>
            <person name="Pandolfi V."/>
            <person name="Bustamante F.O."/>
            <person name="Brasileiro-Vidal A.C."/>
            <person name="Benko-Iseppon A.M."/>
        </authorList>
    </citation>
    <scope>NUCLEOTIDE SEQUENCE [LARGE SCALE GENOMIC DNA]</scope>
    <source>
        <tissue evidence="1">Leaves</tissue>
    </source>
</reference>
<evidence type="ECO:0000313" key="1">
    <source>
        <dbReference type="EMBL" id="MED6134388.1"/>
    </source>
</evidence>
<dbReference type="EMBL" id="JASCZI010060595">
    <property type="protein sequence ID" value="MED6134388.1"/>
    <property type="molecule type" value="Genomic_DNA"/>
</dbReference>
<proteinExistence type="predicted"/>